<dbReference type="GO" id="GO:0016787">
    <property type="term" value="F:hydrolase activity"/>
    <property type="evidence" value="ECO:0007669"/>
    <property type="project" value="UniProtKB-KW"/>
</dbReference>
<comment type="cofactor">
    <cofactor evidence="1">
        <name>Mg(2+)</name>
        <dbReference type="ChEBI" id="CHEBI:18420"/>
    </cofactor>
</comment>
<dbReference type="STRING" id="295068.MAQ5080_00624"/>
<evidence type="ECO:0000256" key="1">
    <source>
        <dbReference type="ARBA" id="ARBA00001946"/>
    </source>
</evidence>
<evidence type="ECO:0000256" key="3">
    <source>
        <dbReference type="ARBA" id="ARBA00022842"/>
    </source>
</evidence>
<dbReference type="AlphaFoldDB" id="A0A1A8T4D1"/>
<evidence type="ECO:0000313" key="7">
    <source>
        <dbReference type="Proteomes" id="UP000092627"/>
    </source>
</evidence>
<dbReference type="InterPro" id="IPR020084">
    <property type="entry name" value="NUDIX_hydrolase_CS"/>
</dbReference>
<evidence type="ECO:0000313" key="6">
    <source>
        <dbReference type="EMBL" id="SBS26801.1"/>
    </source>
</evidence>
<dbReference type="PANTHER" id="PTHR43222:SF11">
    <property type="entry name" value="PHOSPHATASE NUDJ"/>
    <property type="match status" value="1"/>
</dbReference>
<dbReference type="PRINTS" id="PR00502">
    <property type="entry name" value="NUDIXFAMILY"/>
</dbReference>
<dbReference type="SUPFAM" id="SSF55811">
    <property type="entry name" value="Nudix"/>
    <property type="match status" value="1"/>
</dbReference>
<feature type="domain" description="Nudix hydrolase" evidence="5">
    <location>
        <begin position="1"/>
        <end position="106"/>
    </location>
</feature>
<organism evidence="6 7">
    <name type="scientific">Marinomonas aquimarina</name>
    <dbReference type="NCBI Taxonomy" id="295068"/>
    <lineage>
        <taxon>Bacteria</taxon>
        <taxon>Pseudomonadati</taxon>
        <taxon>Pseudomonadota</taxon>
        <taxon>Gammaproteobacteria</taxon>
        <taxon>Oceanospirillales</taxon>
        <taxon>Oceanospirillaceae</taxon>
        <taxon>Marinomonas</taxon>
    </lineage>
</organism>
<protein>
    <submittedName>
        <fullName evidence="6">Phosphatase NudJ</fullName>
        <ecNumber evidence="6">3.6.1.-</ecNumber>
    </submittedName>
</protein>
<comment type="similarity">
    <text evidence="4">Belongs to the Nudix hydrolase family.</text>
</comment>
<evidence type="ECO:0000259" key="5">
    <source>
        <dbReference type="PROSITE" id="PS51462"/>
    </source>
</evidence>
<keyword evidence="3" id="KW-0460">Magnesium</keyword>
<reference evidence="6 7" key="1">
    <citation type="submission" date="2016-06" db="EMBL/GenBank/DDBJ databases">
        <authorList>
            <person name="Kjaerup R.B."/>
            <person name="Dalgaard T.S."/>
            <person name="Juul-Madsen H.R."/>
        </authorList>
    </citation>
    <scope>NUCLEOTIDE SEQUENCE [LARGE SCALE GENOMIC DNA]</scope>
    <source>
        <strain evidence="6 7">CECT 5080</strain>
    </source>
</reference>
<accession>A0A1A8T4D1</accession>
<dbReference type="InterPro" id="IPR015797">
    <property type="entry name" value="NUDIX_hydrolase-like_dom_sf"/>
</dbReference>
<gene>
    <name evidence="6" type="primary">nudJ</name>
    <name evidence="6" type="ORF">MAQ5080_00624</name>
</gene>
<evidence type="ECO:0000256" key="2">
    <source>
        <dbReference type="ARBA" id="ARBA00022801"/>
    </source>
</evidence>
<dbReference type="Gene3D" id="3.90.79.10">
    <property type="entry name" value="Nucleoside Triphosphate Pyrophosphohydrolase"/>
    <property type="match status" value="1"/>
</dbReference>
<dbReference type="Pfam" id="PF00293">
    <property type="entry name" value="NUDIX"/>
    <property type="match status" value="1"/>
</dbReference>
<dbReference type="RefSeq" id="WP_231870756.1">
    <property type="nucleotide sequence ID" value="NZ_FLOC01000002.1"/>
</dbReference>
<name>A0A1A8T4D1_9GAMM</name>
<dbReference type="PROSITE" id="PS51462">
    <property type="entry name" value="NUDIX"/>
    <property type="match status" value="1"/>
</dbReference>
<dbReference type="InterPro" id="IPR020476">
    <property type="entry name" value="Nudix_hydrolase"/>
</dbReference>
<dbReference type="InterPro" id="IPR000086">
    <property type="entry name" value="NUDIX_hydrolase_dom"/>
</dbReference>
<sequence>MQDGQIVLNQPAGHVENGETIEQAVMRETLEESGWQVTPEAILGIYAFTPFAGADTYHRICVICRPEQLVTQALDPDILSADWFSRAEIEALPQRSPLIMQCIQDYENGQRHDINMINNHHIKVN</sequence>
<proteinExistence type="inferred from homology"/>
<dbReference type="Proteomes" id="UP000092627">
    <property type="component" value="Unassembled WGS sequence"/>
</dbReference>
<dbReference type="EMBL" id="FLOC01000002">
    <property type="protein sequence ID" value="SBS26801.1"/>
    <property type="molecule type" value="Genomic_DNA"/>
</dbReference>
<dbReference type="PROSITE" id="PS00893">
    <property type="entry name" value="NUDIX_BOX"/>
    <property type="match status" value="1"/>
</dbReference>
<dbReference type="EC" id="3.6.1.-" evidence="6"/>
<keyword evidence="2 4" id="KW-0378">Hydrolase</keyword>
<keyword evidence="7" id="KW-1185">Reference proteome</keyword>
<evidence type="ECO:0000256" key="4">
    <source>
        <dbReference type="RuleBase" id="RU003476"/>
    </source>
</evidence>
<dbReference type="PANTHER" id="PTHR43222">
    <property type="entry name" value="NUDIX HYDROLASE 23"/>
    <property type="match status" value="1"/>
</dbReference>